<dbReference type="EMBL" id="JAQQLF010000014">
    <property type="protein sequence ID" value="MDC7717994.1"/>
    <property type="molecule type" value="Genomic_DNA"/>
</dbReference>
<comment type="caution">
    <text evidence="2">The sequence shown here is derived from an EMBL/GenBank/DDBJ whole genome shotgun (WGS) entry which is preliminary data.</text>
</comment>
<reference evidence="2 3" key="1">
    <citation type="submission" date="2023-01" db="EMBL/GenBank/DDBJ databases">
        <title>Novel species of the genus Vogesella isolated from rivers.</title>
        <authorList>
            <person name="Lu H."/>
        </authorList>
    </citation>
    <scope>NUCLEOTIDE SEQUENCE [LARGE SCALE GENOMIC DNA]</scope>
    <source>
        <strain evidence="2 3">DC21W</strain>
    </source>
</reference>
<dbReference type="Gene3D" id="3.40.190.100">
    <property type="entry name" value="Glycine betaine-binding periplasmic protein, domain 2"/>
    <property type="match status" value="1"/>
</dbReference>
<dbReference type="Pfam" id="PF04069">
    <property type="entry name" value="OpuAC"/>
    <property type="match status" value="1"/>
</dbReference>
<dbReference type="Gene3D" id="3.10.105.10">
    <property type="entry name" value="Dipeptide-binding Protein, Domain 3"/>
    <property type="match status" value="2"/>
</dbReference>
<dbReference type="Proteomes" id="UP001219956">
    <property type="component" value="Unassembled WGS sequence"/>
</dbReference>
<proteinExistence type="predicted"/>
<gene>
    <name evidence="2" type="ORF">PQU95_12315</name>
</gene>
<feature type="domain" description="ABC-type glycine betaine transport system substrate-binding" evidence="1">
    <location>
        <begin position="37"/>
        <end position="289"/>
    </location>
</feature>
<dbReference type="PROSITE" id="PS51318">
    <property type="entry name" value="TAT"/>
    <property type="match status" value="1"/>
</dbReference>
<dbReference type="RefSeq" id="WP_272752298.1">
    <property type="nucleotide sequence ID" value="NZ_JAQQLF010000014.1"/>
</dbReference>
<organism evidence="2 3">
    <name type="scientific">Vogesella aquatica</name>
    <dbReference type="NCBI Taxonomy" id="2984206"/>
    <lineage>
        <taxon>Bacteria</taxon>
        <taxon>Pseudomonadati</taxon>
        <taxon>Pseudomonadota</taxon>
        <taxon>Betaproteobacteria</taxon>
        <taxon>Neisseriales</taxon>
        <taxon>Chromobacteriaceae</taxon>
        <taxon>Vogesella</taxon>
    </lineage>
</organism>
<evidence type="ECO:0000313" key="2">
    <source>
        <dbReference type="EMBL" id="MDC7717994.1"/>
    </source>
</evidence>
<name>A0ABT5J2B8_9NEIS</name>
<protein>
    <submittedName>
        <fullName evidence="2">Glycine betaine ABC transporter substrate-binding protein</fullName>
    </submittedName>
</protein>
<evidence type="ECO:0000313" key="3">
    <source>
        <dbReference type="Proteomes" id="UP001219956"/>
    </source>
</evidence>
<keyword evidence="3" id="KW-1185">Reference proteome</keyword>
<sequence>MKPPRRLPAASRRQWLKLAATTALLPALPLAAAETPPLRLGVTDLSFHRATAAVVVAVLTRLGYRVQRSYALHEANFERLRNGDIDLLASAWLPYSHGVYQNRVHEVVSTRELGLHYQPYALWGVPDYVPADVVGGVADLLKPEVRQRMTPLIQGIGPGAGITRFSLRMMDEYGLSAAGYRFQTGTQQQCFDAFEQAVAAQRWVVVPLWHPQFLHARYRIRELQDPKGLLGGTDRAVLLARSDRLSRLTPAHLQVLDNIRLDNRIVATLDYAINREGQSEDQAAEAWLAAHPDTLAGWLRPTLGS</sequence>
<accession>A0ABT5J2B8</accession>
<dbReference type="InterPro" id="IPR006311">
    <property type="entry name" value="TAT_signal"/>
</dbReference>
<evidence type="ECO:0000259" key="1">
    <source>
        <dbReference type="Pfam" id="PF04069"/>
    </source>
</evidence>
<dbReference type="SUPFAM" id="SSF53850">
    <property type="entry name" value="Periplasmic binding protein-like II"/>
    <property type="match status" value="1"/>
</dbReference>
<dbReference type="InterPro" id="IPR007210">
    <property type="entry name" value="ABC_Gly_betaine_transp_sub-bd"/>
</dbReference>